<evidence type="ECO:0008006" key="5">
    <source>
        <dbReference type="Google" id="ProtNLM"/>
    </source>
</evidence>
<dbReference type="EMBL" id="BATJ01000005">
    <property type="protein sequence ID" value="GAD66876.1"/>
    <property type="molecule type" value="Genomic_DNA"/>
</dbReference>
<dbReference type="Proteomes" id="UP000016570">
    <property type="component" value="Unassembled WGS sequence"/>
</dbReference>
<accession>U2ZGT0</accession>
<evidence type="ECO:0000313" key="3">
    <source>
        <dbReference type="EMBL" id="GAD66876.1"/>
    </source>
</evidence>
<keyword evidence="2" id="KW-0732">Signal</keyword>
<keyword evidence="1" id="KW-0472">Membrane</keyword>
<evidence type="ECO:0000256" key="1">
    <source>
        <dbReference type="SAM" id="Phobius"/>
    </source>
</evidence>
<evidence type="ECO:0000313" key="4">
    <source>
        <dbReference type="Proteomes" id="UP000016570"/>
    </source>
</evidence>
<dbReference type="PANTHER" id="PTHR40940">
    <property type="entry name" value="PROTEIN BATD-RELATED"/>
    <property type="match status" value="1"/>
</dbReference>
<keyword evidence="1" id="KW-1133">Transmembrane helix</keyword>
<feature type="chain" id="PRO_5004637042" description="BatD protein" evidence="2">
    <location>
        <begin position="27"/>
        <end position="551"/>
    </location>
</feature>
<protein>
    <recommendedName>
        <fullName evidence="5">BatD protein</fullName>
    </recommendedName>
</protein>
<keyword evidence="1" id="KW-0812">Transmembrane</keyword>
<reference evidence="3 4" key="1">
    <citation type="submission" date="2013-09" db="EMBL/GenBank/DDBJ databases">
        <title>Whole genome shotgun sequence of Vibrio proteolyticus NBRC 13287.</title>
        <authorList>
            <person name="Isaki S."/>
            <person name="Hosoyama A."/>
            <person name="Numata M."/>
            <person name="Hashimoto M."/>
            <person name="Hosoyama Y."/>
            <person name="Tsuchikane K."/>
            <person name="Noguchi M."/>
            <person name="Hirakata S."/>
            <person name="Ichikawa N."/>
            <person name="Ohji S."/>
            <person name="Yamazoe A."/>
            <person name="Fujita N."/>
        </authorList>
    </citation>
    <scope>NUCLEOTIDE SEQUENCE [LARGE SCALE GENOMIC DNA]</scope>
    <source>
        <strain evidence="3 4">NBRC 13287</strain>
    </source>
</reference>
<evidence type="ECO:0000256" key="2">
    <source>
        <dbReference type="SAM" id="SignalP"/>
    </source>
</evidence>
<comment type="caution">
    <text evidence="3">The sequence shown here is derived from an EMBL/GenBank/DDBJ whole genome shotgun (WGS) entry which is preliminary data.</text>
</comment>
<dbReference type="PANTHER" id="PTHR40940:SF1">
    <property type="entry name" value="PROTEIN BATD"/>
    <property type="match status" value="1"/>
</dbReference>
<dbReference type="RefSeq" id="WP_021704854.1">
    <property type="nucleotide sequence ID" value="NZ_BATJ01000005.1"/>
</dbReference>
<keyword evidence="4" id="KW-1185">Reference proteome</keyword>
<dbReference type="AlphaFoldDB" id="U2ZGT0"/>
<dbReference type="eggNOG" id="COG0457">
    <property type="taxonomic scope" value="Bacteria"/>
</dbReference>
<dbReference type="STRING" id="1219065.VPR01S_05_01710"/>
<organism evidence="3 4">
    <name type="scientific">Vibrio proteolyticus NBRC 13287</name>
    <dbReference type="NCBI Taxonomy" id="1219065"/>
    <lineage>
        <taxon>Bacteria</taxon>
        <taxon>Pseudomonadati</taxon>
        <taxon>Pseudomonadota</taxon>
        <taxon>Gammaproteobacteria</taxon>
        <taxon>Vibrionales</taxon>
        <taxon>Vibrionaceae</taxon>
        <taxon>Vibrio</taxon>
    </lineage>
</organism>
<sequence length="551" mass="60440">MMRHPILKLITALLLAANLFSPASYAATVWASVSKNKVAKNEVFQLRVVTDQKASADAIDFSALEKDFYVGRPGFGSSVNIINGDRTVRSEWNVSLAAQKLGKMIIPAFDINGDKSQPIAIQVTMDEQDPNIADLVEMRASLNNSDLYPNESATLKTRLIIKTDPRRLQNPQVEPPAVNGLTLTQIGEPNQYQSVLNGVQVTVVDQNYRVTAEKAGEYQLKGPSFKGAVIYGSSMTGTTKMINVDTAPKQFDISVRPKPAGYKGVWLPTTQLTLQQTWTDSSGNPVAADVTYPTKIGDALTREITLDITGLSSERFPDIKVNYPDTIRVYSEKPQFSEPKNGVTRMTLKQVLIPQSTGDIPLNSISINWWNSKAKQQKTSKIQGLTLNVSPGEALNAAPANFSAPVAATPAISPEVQTVTVKDRGIWPYLTGLFAALWLITVIIAIKMRRTPRAVKPEVATASGSIVVQVKQALAQGDTIRAQYCVHQWMTELPLSQEEQRDIQHELDAMNASSFSSSPSRWQPSALLKRLAKLDKRQRSASSSPDQLTHL</sequence>
<proteinExistence type="predicted"/>
<feature type="signal peptide" evidence="2">
    <location>
        <begin position="1"/>
        <end position="26"/>
    </location>
</feature>
<name>U2ZGT0_VIBPR</name>
<feature type="transmembrane region" description="Helical" evidence="1">
    <location>
        <begin position="426"/>
        <end position="446"/>
    </location>
</feature>
<gene>
    <name evidence="3" type="ORF">VPR01S_05_01710</name>
</gene>
<dbReference type="InterPro" id="IPR025738">
    <property type="entry name" value="BatD"/>
</dbReference>
<dbReference type="Pfam" id="PF13584">
    <property type="entry name" value="BatD"/>
    <property type="match status" value="1"/>
</dbReference>